<evidence type="ECO:0000256" key="2">
    <source>
        <dbReference type="ARBA" id="ARBA00022963"/>
    </source>
</evidence>
<dbReference type="PANTHER" id="PTHR14226">
    <property type="entry name" value="NEUROPATHY TARGET ESTERASE/SWISS CHEESE D.MELANOGASTER"/>
    <property type="match status" value="1"/>
</dbReference>
<feature type="domain" description="PNPLA" evidence="5">
    <location>
        <begin position="19"/>
        <end position="179"/>
    </location>
</feature>
<dbReference type="GO" id="GO:0016042">
    <property type="term" value="P:lipid catabolic process"/>
    <property type="evidence" value="ECO:0007669"/>
    <property type="project" value="UniProtKB-UniRule"/>
</dbReference>
<dbReference type="CDD" id="cd07228">
    <property type="entry name" value="Pat_NTE_like_bacteria"/>
    <property type="match status" value="1"/>
</dbReference>
<name>A0A1I4Z8N2_9GAMM</name>
<protein>
    <submittedName>
        <fullName evidence="6">NTE family protein</fullName>
    </submittedName>
</protein>
<dbReference type="GO" id="GO:0016787">
    <property type="term" value="F:hydrolase activity"/>
    <property type="evidence" value="ECO:0007669"/>
    <property type="project" value="UniProtKB-UniRule"/>
</dbReference>
<evidence type="ECO:0000313" key="7">
    <source>
        <dbReference type="Proteomes" id="UP000242222"/>
    </source>
</evidence>
<keyword evidence="2 4" id="KW-0442">Lipid degradation</keyword>
<dbReference type="Gene3D" id="3.40.1090.10">
    <property type="entry name" value="Cytosolic phospholipase A2 catalytic domain"/>
    <property type="match status" value="1"/>
</dbReference>
<sequence>MPLKTRGFTGKMRQVKIGLALGSGAAKGWAHIGVINALQRAGIQIDVVAGCSVGALVGAAYATSNLGRLERWVRSFSYWDVLRLMDVSWRRGGLLRGDRVFTQIKQIISSTLIEKGVMPFGAVATNLSTGRELWLTEGDLHLAVRASCSMPGLLPPVGYNGYWLVDGAVVNPVPISLTRALGADVVIAVDLQHDAHLMQQDLLSITPDSVSEEKSSDWRGRLKDHIARFTQRKSQQSPGAMEIMTTSIQVLENRLKRNRMAGDPPDVLIQPYCPQISTLDFHRADEALAAGILSVEKKRDELLPLVRHRK</sequence>
<dbReference type="InterPro" id="IPR002641">
    <property type="entry name" value="PNPLA_dom"/>
</dbReference>
<evidence type="ECO:0000256" key="1">
    <source>
        <dbReference type="ARBA" id="ARBA00022801"/>
    </source>
</evidence>
<dbReference type="Proteomes" id="UP000242222">
    <property type="component" value="Unassembled WGS sequence"/>
</dbReference>
<reference evidence="7" key="1">
    <citation type="submission" date="2016-10" db="EMBL/GenBank/DDBJ databases">
        <authorList>
            <person name="Varghese N."/>
            <person name="Submissions S."/>
        </authorList>
    </citation>
    <scope>NUCLEOTIDE SEQUENCE [LARGE SCALE GENOMIC DNA]</scope>
    <source>
        <strain evidence="7">N6PO6</strain>
    </source>
</reference>
<feature type="active site" description="Proton acceptor" evidence="4">
    <location>
        <position position="166"/>
    </location>
</feature>
<evidence type="ECO:0000259" key="5">
    <source>
        <dbReference type="PROSITE" id="PS51635"/>
    </source>
</evidence>
<accession>A0A1I4Z8N2</accession>
<keyword evidence="1 4" id="KW-0378">Hydrolase</keyword>
<dbReference type="STRING" id="1367852.SAMN05216516_10836"/>
<keyword evidence="7" id="KW-1185">Reference proteome</keyword>
<dbReference type="AlphaFoldDB" id="A0A1I4Z8N2"/>
<dbReference type="PROSITE" id="PS51635">
    <property type="entry name" value="PNPLA"/>
    <property type="match status" value="1"/>
</dbReference>
<dbReference type="NCBIfam" id="NF007623">
    <property type="entry name" value="PRK10279.1"/>
    <property type="match status" value="1"/>
</dbReference>
<evidence type="ECO:0000256" key="4">
    <source>
        <dbReference type="PROSITE-ProRule" id="PRU01161"/>
    </source>
</evidence>
<proteinExistence type="predicted"/>
<dbReference type="InterPro" id="IPR050301">
    <property type="entry name" value="NTE"/>
</dbReference>
<feature type="active site" description="Nucleophile" evidence="4">
    <location>
        <position position="52"/>
    </location>
</feature>
<dbReference type="EMBL" id="FOVC01000008">
    <property type="protein sequence ID" value="SFN46558.1"/>
    <property type="molecule type" value="Genomic_DNA"/>
</dbReference>
<comment type="caution">
    <text evidence="4">Lacks conserved residue(s) required for the propagation of feature annotation.</text>
</comment>
<organism evidence="6 7">
    <name type="scientific">Izhakiella capsodis</name>
    <dbReference type="NCBI Taxonomy" id="1367852"/>
    <lineage>
        <taxon>Bacteria</taxon>
        <taxon>Pseudomonadati</taxon>
        <taxon>Pseudomonadota</taxon>
        <taxon>Gammaproteobacteria</taxon>
        <taxon>Enterobacterales</taxon>
        <taxon>Erwiniaceae</taxon>
        <taxon>Izhakiella</taxon>
    </lineage>
</organism>
<keyword evidence="3 4" id="KW-0443">Lipid metabolism</keyword>
<feature type="short sequence motif" description="DGA/G" evidence="4">
    <location>
        <begin position="166"/>
        <end position="168"/>
    </location>
</feature>
<feature type="short sequence motif" description="GXSXG" evidence="4">
    <location>
        <begin position="50"/>
        <end position="54"/>
    </location>
</feature>
<gene>
    <name evidence="6" type="ORF">SAMN05216516_10836</name>
</gene>
<dbReference type="InterPro" id="IPR016035">
    <property type="entry name" value="Acyl_Trfase/lysoPLipase"/>
</dbReference>
<evidence type="ECO:0000313" key="6">
    <source>
        <dbReference type="EMBL" id="SFN46558.1"/>
    </source>
</evidence>
<dbReference type="SUPFAM" id="SSF52151">
    <property type="entry name" value="FabD/lysophospholipase-like"/>
    <property type="match status" value="1"/>
</dbReference>
<evidence type="ECO:0000256" key="3">
    <source>
        <dbReference type="ARBA" id="ARBA00023098"/>
    </source>
</evidence>
<dbReference type="Pfam" id="PF01734">
    <property type="entry name" value="Patatin"/>
    <property type="match status" value="1"/>
</dbReference>
<dbReference type="PANTHER" id="PTHR14226:SF76">
    <property type="entry name" value="NTE FAMILY PROTEIN RSSA"/>
    <property type="match status" value="1"/>
</dbReference>